<feature type="compositionally biased region" description="Basic and acidic residues" evidence="1">
    <location>
        <begin position="513"/>
        <end position="527"/>
    </location>
</feature>
<keyword evidence="3" id="KW-1185">Reference proteome</keyword>
<sequence length="776" mass="87200">MGNKLSSLHLYAKAGLDALFKSAEEPQNQTRSSKKKDLFSHSKLPDQLADQSENKFPQKGSNSRQTRNSSPQKIVTLDGKETSIDEPNPTISPANRSKLIKDNSEEADKVTEVENQKKNKSSKQNTNNYVSSADTPKENKKRIPFDAVEAVSFHDQTKGVEGRSDIASEPVQVTSSLDLYHTECISENESDTGKTVTPREENSIKNHIGATVVTPKYKKAEEKEENLNHDEPDVTKKHARAPGKQQTKSNSVGVLVEQIKSPIKQQNEKDSKKASQAKIQKKVSPDIKVIENLEKSSKDSQMNVMEANNGVLVELIQVEKDQPTFQSRKASYEPLKFRKQGGDKAIQMETATEIEPENDASQTSPSNTRLQNQQDENTMGKDKTLTVCKKQLPRKSSSKGIPMHTKDMKNGDKHKNQLDVVDRENKVLDSDIESFATADNAEITVVDSEEDASFITCEDEFDRHLLEKLETSNNKSGTGSDLETQNNCMKDFRRKNANNLNHGSNEQTGNDSNSDKGKSYIKRKSDSMEQLESSDEESVKINKWRKFAPSKKKKIADAFMSEDSSEPAESETADDHNSKDAKSSNIKSRKPQRGKSGGGQNRFVDYSSMDSEIVEDSVEEEVAQEVTASRPGRGKKSSAQNPPPYLEQILDTDVESQTEELTQKPAAAHTAEIYNFEEDDKNAAQVEEVHQFLQRTAEKFSLEKWEVFEILLSCNGDTRRALNWILFGNDSVYLSPWRQSDDQKLMEGEDIVRLKLVYGEEEVKERALFLEIMDRN</sequence>
<feature type="region of interest" description="Disordered" evidence="1">
    <location>
        <begin position="468"/>
        <end position="644"/>
    </location>
</feature>
<protein>
    <submittedName>
        <fullName evidence="2">Uncharacterized protein</fullName>
    </submittedName>
</protein>
<proteinExistence type="predicted"/>
<feature type="compositionally biased region" description="Basic and acidic residues" evidence="1">
    <location>
        <begin position="99"/>
        <end position="117"/>
    </location>
</feature>
<feature type="compositionally biased region" description="Basic and acidic residues" evidence="1">
    <location>
        <begin position="218"/>
        <end position="236"/>
    </location>
</feature>
<evidence type="ECO:0000313" key="3">
    <source>
        <dbReference type="Proteomes" id="UP001195483"/>
    </source>
</evidence>
<evidence type="ECO:0000313" key="2">
    <source>
        <dbReference type="EMBL" id="KAK3602791.1"/>
    </source>
</evidence>
<reference evidence="2" key="2">
    <citation type="journal article" date="2021" name="Genome Biol. Evol.">
        <title>Developing a high-quality reference genome for a parasitic bivalve with doubly uniparental inheritance (Bivalvia: Unionida).</title>
        <authorList>
            <person name="Smith C.H."/>
        </authorList>
    </citation>
    <scope>NUCLEOTIDE SEQUENCE</scope>
    <source>
        <strain evidence="2">CHS0354</strain>
        <tissue evidence="2">Mantle</tissue>
    </source>
</reference>
<feature type="compositionally biased region" description="Basic and acidic residues" evidence="1">
    <location>
        <begin position="404"/>
        <end position="418"/>
    </location>
</feature>
<feature type="compositionally biased region" description="Polar residues" evidence="1">
    <location>
        <begin position="497"/>
        <end position="512"/>
    </location>
</feature>
<accession>A0AAE0W5Z8</accession>
<feature type="compositionally biased region" description="Polar residues" evidence="1">
    <location>
        <begin position="359"/>
        <end position="377"/>
    </location>
</feature>
<organism evidence="2 3">
    <name type="scientific">Potamilus streckersoni</name>
    <dbReference type="NCBI Taxonomy" id="2493646"/>
    <lineage>
        <taxon>Eukaryota</taxon>
        <taxon>Metazoa</taxon>
        <taxon>Spiralia</taxon>
        <taxon>Lophotrochozoa</taxon>
        <taxon>Mollusca</taxon>
        <taxon>Bivalvia</taxon>
        <taxon>Autobranchia</taxon>
        <taxon>Heteroconchia</taxon>
        <taxon>Palaeoheterodonta</taxon>
        <taxon>Unionida</taxon>
        <taxon>Unionoidea</taxon>
        <taxon>Unionidae</taxon>
        <taxon>Ambleminae</taxon>
        <taxon>Lampsilini</taxon>
        <taxon>Potamilus</taxon>
    </lineage>
</organism>
<feature type="compositionally biased region" description="Polar residues" evidence="1">
    <location>
        <begin position="49"/>
        <end position="73"/>
    </location>
</feature>
<dbReference type="EMBL" id="JAEAOA010001575">
    <property type="protein sequence ID" value="KAK3602791.1"/>
    <property type="molecule type" value="Genomic_DNA"/>
</dbReference>
<feature type="compositionally biased region" description="Acidic residues" evidence="1">
    <location>
        <begin position="612"/>
        <end position="623"/>
    </location>
</feature>
<dbReference type="Proteomes" id="UP001195483">
    <property type="component" value="Unassembled WGS sequence"/>
</dbReference>
<feature type="compositionally biased region" description="Acidic residues" evidence="1">
    <location>
        <begin position="563"/>
        <end position="572"/>
    </location>
</feature>
<gene>
    <name evidence="2" type="ORF">CHS0354_026341</name>
</gene>
<reference evidence="2" key="1">
    <citation type="journal article" date="2021" name="Genome Biol. Evol.">
        <title>A High-Quality Reference Genome for a Parasitic Bivalve with Doubly Uniparental Inheritance (Bivalvia: Unionida).</title>
        <authorList>
            <person name="Smith C.H."/>
        </authorList>
    </citation>
    <scope>NUCLEOTIDE SEQUENCE</scope>
    <source>
        <strain evidence="2">CHS0354</strain>
    </source>
</reference>
<comment type="caution">
    <text evidence="2">The sequence shown here is derived from an EMBL/GenBank/DDBJ whole genome shotgun (WGS) entry which is preliminary data.</text>
</comment>
<reference evidence="2" key="3">
    <citation type="submission" date="2023-05" db="EMBL/GenBank/DDBJ databases">
        <authorList>
            <person name="Smith C.H."/>
        </authorList>
    </citation>
    <scope>NUCLEOTIDE SEQUENCE</scope>
    <source>
        <strain evidence="2">CHS0354</strain>
        <tissue evidence="2">Mantle</tissue>
    </source>
</reference>
<dbReference type="AlphaFoldDB" id="A0AAE0W5Z8"/>
<feature type="region of interest" description="Disordered" evidence="1">
    <location>
        <begin position="322"/>
        <end position="418"/>
    </location>
</feature>
<evidence type="ECO:0000256" key="1">
    <source>
        <dbReference type="SAM" id="MobiDB-lite"/>
    </source>
</evidence>
<feature type="region of interest" description="Disordered" evidence="1">
    <location>
        <begin position="186"/>
        <end position="284"/>
    </location>
</feature>
<feature type="compositionally biased region" description="Polar residues" evidence="1">
    <location>
        <begin position="471"/>
        <end position="488"/>
    </location>
</feature>
<feature type="compositionally biased region" description="Basic residues" evidence="1">
    <location>
        <begin position="542"/>
        <end position="554"/>
    </location>
</feature>
<feature type="compositionally biased region" description="Basic and acidic residues" evidence="1">
    <location>
        <begin position="573"/>
        <end position="582"/>
    </location>
</feature>
<feature type="region of interest" description="Disordered" evidence="1">
    <location>
        <begin position="22"/>
        <end position="141"/>
    </location>
</feature>
<name>A0AAE0W5Z8_9BIVA</name>
<feature type="compositionally biased region" description="Basic and acidic residues" evidence="1">
    <location>
        <begin position="35"/>
        <end position="44"/>
    </location>
</feature>